<dbReference type="AlphaFoldDB" id="A0A855F988"/>
<dbReference type="Proteomes" id="UP000229713">
    <property type="component" value="Unassembled WGS sequence"/>
</dbReference>
<reference evidence="1 2" key="1">
    <citation type="submission" date="2017-07" db="EMBL/GenBank/DDBJ databases">
        <title>Raoultella ornithinolytica strain HH3 draft genome.</title>
        <authorList>
            <person name="Duceppe M.-O."/>
            <person name="Huang H."/>
            <person name="Phipps-Todd B."/>
        </authorList>
    </citation>
    <scope>NUCLEOTIDE SEQUENCE [LARGE SCALE GENOMIC DNA]</scope>
    <source>
        <strain evidence="1 2">HH3</strain>
    </source>
</reference>
<comment type="caution">
    <text evidence="1">The sequence shown here is derived from an EMBL/GenBank/DDBJ whole genome shotgun (WGS) entry which is preliminary data.</text>
</comment>
<proteinExistence type="predicted"/>
<gene>
    <name evidence="1" type="ORF">CFY86_14295</name>
</gene>
<organism evidence="1 2">
    <name type="scientific">Raoultella ornithinolytica</name>
    <name type="common">Klebsiella ornithinolytica</name>
    <dbReference type="NCBI Taxonomy" id="54291"/>
    <lineage>
        <taxon>Bacteria</taxon>
        <taxon>Pseudomonadati</taxon>
        <taxon>Pseudomonadota</taxon>
        <taxon>Gammaproteobacteria</taxon>
        <taxon>Enterobacterales</taxon>
        <taxon>Enterobacteriaceae</taxon>
        <taxon>Klebsiella/Raoultella group</taxon>
        <taxon>Raoultella</taxon>
    </lineage>
</organism>
<evidence type="ECO:0000313" key="1">
    <source>
        <dbReference type="EMBL" id="PIK83443.1"/>
    </source>
</evidence>
<sequence length="63" mass="6992">MRFDQLSEDSKQAARKVLSELLLKNNASAEKIAQAFTDMELFENSPLRYEEAKPCGGGNNQAS</sequence>
<dbReference type="RefSeq" id="WP_099843678.1">
    <property type="nucleotide sequence ID" value="NZ_JAIFQZ010000009.1"/>
</dbReference>
<accession>A0A855F988</accession>
<dbReference type="EMBL" id="NKYI01000022">
    <property type="protein sequence ID" value="PIK83443.1"/>
    <property type="molecule type" value="Genomic_DNA"/>
</dbReference>
<protein>
    <submittedName>
        <fullName evidence="1">Uncharacterized protein</fullName>
    </submittedName>
</protein>
<name>A0A855F988_RAOOR</name>
<evidence type="ECO:0000313" key="2">
    <source>
        <dbReference type="Proteomes" id="UP000229713"/>
    </source>
</evidence>